<dbReference type="PANTHER" id="PTHR35394:SF5">
    <property type="entry name" value="DUF3176 DOMAIN-CONTAINING PROTEIN"/>
    <property type="match status" value="1"/>
</dbReference>
<keyword evidence="1" id="KW-0472">Membrane</keyword>
<evidence type="ECO:0000256" key="1">
    <source>
        <dbReference type="SAM" id="Phobius"/>
    </source>
</evidence>
<sequence>MSLSDAPQVEAFYSTWYWCEQSHYNVTADPGRIIDADITSEMLFHPDDLKVGQNLDGAEYLPLIANSSGHVFSISMTIKNDLFPYLYKLLTRDIVDSYPHAGSNLDNDSLDLSTFLYTTNLQIFTDNLAKTLTNQIRSVSPCDNQNATTFAGDVFVKEVYIRVTWPWLIIPLAETLTTAILLVYCIVLSKHHRLLKESLIALLVHGLDGWRADEINLPYPEDAEKLETMAEGMKARFMEDGDGQLRFLKA</sequence>
<name>A0AAD9SAD4_PHOAM</name>
<evidence type="ECO:0000313" key="3">
    <source>
        <dbReference type="Proteomes" id="UP001265746"/>
    </source>
</evidence>
<reference evidence="2" key="1">
    <citation type="submission" date="2023-06" db="EMBL/GenBank/DDBJ databases">
        <authorList>
            <person name="Noh H."/>
        </authorList>
    </citation>
    <scope>NUCLEOTIDE SEQUENCE</scope>
    <source>
        <strain evidence="2">DUCC20226</strain>
    </source>
</reference>
<dbReference type="EMBL" id="JAUJFL010000005">
    <property type="protein sequence ID" value="KAK2603386.1"/>
    <property type="molecule type" value="Genomic_DNA"/>
</dbReference>
<proteinExistence type="predicted"/>
<keyword evidence="3" id="KW-1185">Reference proteome</keyword>
<organism evidence="2 3">
    <name type="scientific">Phomopsis amygdali</name>
    <name type="common">Fusicoccum amygdali</name>
    <dbReference type="NCBI Taxonomy" id="1214568"/>
    <lineage>
        <taxon>Eukaryota</taxon>
        <taxon>Fungi</taxon>
        <taxon>Dikarya</taxon>
        <taxon>Ascomycota</taxon>
        <taxon>Pezizomycotina</taxon>
        <taxon>Sordariomycetes</taxon>
        <taxon>Sordariomycetidae</taxon>
        <taxon>Diaporthales</taxon>
        <taxon>Diaporthaceae</taxon>
        <taxon>Diaporthe</taxon>
    </lineage>
</organism>
<keyword evidence="1" id="KW-1133">Transmembrane helix</keyword>
<comment type="caution">
    <text evidence="2">The sequence shown here is derived from an EMBL/GenBank/DDBJ whole genome shotgun (WGS) entry which is preliminary data.</text>
</comment>
<dbReference type="AlphaFoldDB" id="A0AAD9SAD4"/>
<keyword evidence="1" id="KW-0812">Transmembrane</keyword>
<dbReference type="Proteomes" id="UP001265746">
    <property type="component" value="Unassembled WGS sequence"/>
</dbReference>
<gene>
    <name evidence="2" type="ORF">N8I77_009850</name>
</gene>
<dbReference type="PANTHER" id="PTHR35394">
    <property type="entry name" value="DUF3176 DOMAIN-CONTAINING PROTEIN"/>
    <property type="match status" value="1"/>
</dbReference>
<protein>
    <submittedName>
        <fullName evidence="2">Uncharacterized protein</fullName>
    </submittedName>
</protein>
<evidence type="ECO:0000313" key="2">
    <source>
        <dbReference type="EMBL" id="KAK2603386.1"/>
    </source>
</evidence>
<accession>A0AAD9SAD4</accession>
<feature type="transmembrane region" description="Helical" evidence="1">
    <location>
        <begin position="165"/>
        <end position="187"/>
    </location>
</feature>